<accession>A0ABS7X7T9</accession>
<comment type="caution">
    <text evidence="3">The sequence shown here is derived from an EMBL/GenBank/DDBJ whole genome shotgun (WGS) entry which is preliminary data.</text>
</comment>
<reference evidence="3 4" key="1">
    <citation type="submission" date="2020-12" db="EMBL/GenBank/DDBJ databases">
        <authorList>
            <person name="Ruan W."/>
            <person name="Khan S.A."/>
            <person name="Jeon C.O."/>
        </authorList>
    </citation>
    <scope>NUCLEOTIDE SEQUENCE [LARGE SCALE GENOMIC DNA]</scope>
    <source>
        <strain evidence="3 4">MA-13</strain>
    </source>
</reference>
<name>A0ABS7X7T9_9GAMM</name>
<dbReference type="InterPro" id="IPR006528">
    <property type="entry name" value="Phage_head_morphogenesis_dom"/>
</dbReference>
<evidence type="ECO:0000259" key="2">
    <source>
        <dbReference type="Pfam" id="PF18810"/>
    </source>
</evidence>
<dbReference type="Proteomes" id="UP000663814">
    <property type="component" value="Unassembled WGS sequence"/>
</dbReference>
<evidence type="ECO:0000313" key="4">
    <source>
        <dbReference type="Proteomes" id="UP000663814"/>
    </source>
</evidence>
<dbReference type="Pfam" id="PF18810">
    <property type="entry name" value="PBECR2"/>
    <property type="match status" value="1"/>
</dbReference>
<evidence type="ECO:0000313" key="3">
    <source>
        <dbReference type="EMBL" id="MBZ9610798.1"/>
    </source>
</evidence>
<dbReference type="Pfam" id="PF04233">
    <property type="entry name" value="Phage_Mu_F"/>
    <property type="match status" value="1"/>
</dbReference>
<feature type="domain" description="Phage head morphogenesis" evidence="1">
    <location>
        <begin position="54"/>
        <end position="170"/>
    </location>
</feature>
<keyword evidence="4" id="KW-1185">Reference proteome</keyword>
<proteinExistence type="predicted"/>
<reference evidence="3 4" key="2">
    <citation type="submission" date="2021-08" db="EMBL/GenBank/DDBJ databases">
        <title>Rheinheimera aquimaris sp. nov., isolated from seawater of the East Sea in Korea.</title>
        <authorList>
            <person name="Kim K.H."/>
            <person name="Wenting R."/>
            <person name="Kim K.R."/>
            <person name="Jeon C.O."/>
        </authorList>
    </citation>
    <scope>NUCLEOTIDE SEQUENCE [LARGE SCALE GENOMIC DNA]</scope>
    <source>
        <strain evidence="3 4">MA-13</strain>
    </source>
</reference>
<evidence type="ECO:0008006" key="5">
    <source>
        <dbReference type="Google" id="ProtNLM"/>
    </source>
</evidence>
<sequence>MASVSYGSVPFEEQLAFFRKKLNIPTTSWTDIYNREHDYAFVVAGANRDDLLADFRTAVDKAIADGTTLEQFRKDFDRIVAKYGWDYNGGREWRSRVIYETNLFSSYNAGRYEQLQAQTAALPYWRYRHSDAVEDPRPEHQAWDGLVLRADDPWWSSHYPPNGWGCQCYVEGLTEDDLRAQGKTGPDKAPAIKLQTQLIGKRSPGGPFEVQVPAGIDPSFEHAPGQSRLQSAIPPERPEPAIDGATGGPGLPNARATDALPAARNVPAERLLPKGLPEADYASAFLAEFGATLQQPAVFKDVLGSALVMGSELFTTRKTGTLKADKRERGQYLPLMAEAIKQPDEIWIRMEYHNASGKTVVRRRYIARFALPGQSLPALAVFEWGKDGWSGITTFNPDTDINDLRVGVRVYRRE</sequence>
<dbReference type="EMBL" id="JAERPS020000001">
    <property type="protein sequence ID" value="MBZ9610798.1"/>
    <property type="molecule type" value="Genomic_DNA"/>
</dbReference>
<organism evidence="3 4">
    <name type="scientific">Rheinheimera maricola</name>
    <dbReference type="NCBI Taxonomy" id="2793282"/>
    <lineage>
        <taxon>Bacteria</taxon>
        <taxon>Pseudomonadati</taxon>
        <taxon>Pseudomonadota</taxon>
        <taxon>Gammaproteobacteria</taxon>
        <taxon>Chromatiales</taxon>
        <taxon>Chromatiaceae</taxon>
        <taxon>Rheinheimera</taxon>
    </lineage>
</organism>
<gene>
    <name evidence="3" type="ORF">I4W93_004250</name>
</gene>
<evidence type="ECO:0000259" key="1">
    <source>
        <dbReference type="Pfam" id="PF04233"/>
    </source>
</evidence>
<dbReference type="RefSeq" id="WP_205310619.1">
    <property type="nucleotide sequence ID" value="NZ_JAERPS020000001.1"/>
</dbReference>
<feature type="domain" description="Phage-Barnase-EndoU-ColicinE5/D-RelE like nuclease 2" evidence="2">
    <location>
        <begin position="284"/>
        <end position="412"/>
    </location>
</feature>
<protein>
    <recommendedName>
        <fullName evidence="5">Phage head morphogenesis domain-containing protein</fullName>
    </recommendedName>
</protein>
<dbReference type="InterPro" id="IPR041110">
    <property type="entry name" value="PBECR2"/>
</dbReference>